<dbReference type="SMART" id="SM00827">
    <property type="entry name" value="PKS_AT"/>
    <property type="match status" value="1"/>
</dbReference>
<name>A0A2I2G3F9_9EURO</name>
<dbReference type="SUPFAM" id="SSF47336">
    <property type="entry name" value="ACP-like"/>
    <property type="match status" value="1"/>
</dbReference>
<evidence type="ECO:0000259" key="11">
    <source>
        <dbReference type="PROSITE" id="PS52019"/>
    </source>
</evidence>
<dbReference type="InterPro" id="IPR020807">
    <property type="entry name" value="PKS_DH"/>
</dbReference>
<dbReference type="PROSITE" id="PS52019">
    <property type="entry name" value="PKS_MFAS_DH"/>
    <property type="match status" value="1"/>
</dbReference>
<dbReference type="Pfam" id="PF23114">
    <property type="entry name" value="NAD-bd_HRPKS_sdrA"/>
    <property type="match status" value="1"/>
</dbReference>
<dbReference type="Pfam" id="PF08240">
    <property type="entry name" value="ADH_N"/>
    <property type="match status" value="1"/>
</dbReference>
<feature type="domain" description="PKS/mFAS DH" evidence="11">
    <location>
        <begin position="937"/>
        <end position="1240"/>
    </location>
</feature>
<feature type="region of interest" description="N-terminal hotdog fold" evidence="8">
    <location>
        <begin position="937"/>
        <end position="1073"/>
    </location>
</feature>
<dbReference type="InterPro" id="IPR057326">
    <property type="entry name" value="KR_dom"/>
</dbReference>
<dbReference type="SMART" id="SM00825">
    <property type="entry name" value="PKS_KS"/>
    <property type="match status" value="1"/>
</dbReference>
<dbReference type="GO" id="GO:0004312">
    <property type="term" value="F:fatty acid synthase activity"/>
    <property type="evidence" value="ECO:0007669"/>
    <property type="project" value="TreeGrafter"/>
</dbReference>
<evidence type="ECO:0000259" key="9">
    <source>
        <dbReference type="PROSITE" id="PS50075"/>
    </source>
</evidence>
<dbReference type="InterPro" id="IPR016036">
    <property type="entry name" value="Malonyl_transacylase_ACP-bd"/>
</dbReference>
<evidence type="ECO:0000256" key="7">
    <source>
        <dbReference type="ARBA" id="ARBA00023315"/>
    </source>
</evidence>
<dbReference type="InterPro" id="IPR014030">
    <property type="entry name" value="Ketoacyl_synth_N"/>
</dbReference>
<dbReference type="STRING" id="1392250.A0A2I2G3F9"/>
<dbReference type="InterPro" id="IPR049552">
    <property type="entry name" value="PKS_DH_N"/>
</dbReference>
<dbReference type="InterPro" id="IPR014031">
    <property type="entry name" value="Ketoacyl_synth_C"/>
</dbReference>
<dbReference type="InterPro" id="IPR013968">
    <property type="entry name" value="PKS_KR"/>
</dbReference>
<evidence type="ECO:0000256" key="6">
    <source>
        <dbReference type="ARBA" id="ARBA00023268"/>
    </source>
</evidence>
<dbReference type="GO" id="GO:0016491">
    <property type="term" value="F:oxidoreductase activity"/>
    <property type="evidence" value="ECO:0007669"/>
    <property type="project" value="UniProtKB-KW"/>
</dbReference>
<dbReference type="InterPro" id="IPR032821">
    <property type="entry name" value="PKS_assoc"/>
</dbReference>
<evidence type="ECO:0000313" key="13">
    <source>
        <dbReference type="Proteomes" id="UP000234275"/>
    </source>
</evidence>
<dbReference type="Proteomes" id="UP000234275">
    <property type="component" value="Unassembled WGS sequence"/>
</dbReference>
<dbReference type="InterPro" id="IPR020843">
    <property type="entry name" value="ER"/>
</dbReference>
<dbReference type="Pfam" id="PF08659">
    <property type="entry name" value="KR"/>
    <property type="match status" value="1"/>
</dbReference>
<dbReference type="InterPro" id="IPR042104">
    <property type="entry name" value="PKS_dehydratase_sf"/>
</dbReference>
<dbReference type="SMART" id="SM00829">
    <property type="entry name" value="PKS_ER"/>
    <property type="match status" value="1"/>
</dbReference>
<dbReference type="InterPro" id="IPR001227">
    <property type="entry name" value="Ac_transferase_dom_sf"/>
</dbReference>
<dbReference type="VEuPathDB" id="FungiDB:P170DRAFT_478260"/>
<dbReference type="CDD" id="cd05195">
    <property type="entry name" value="enoyl_red"/>
    <property type="match status" value="1"/>
</dbReference>
<keyword evidence="3" id="KW-0808">Transferase</keyword>
<keyword evidence="6" id="KW-0511">Multifunctional enzyme</keyword>
<dbReference type="InterPro" id="IPR013154">
    <property type="entry name" value="ADH-like_N"/>
</dbReference>
<dbReference type="Gene3D" id="3.90.180.10">
    <property type="entry name" value="Medium-chain alcohol dehydrogenases, catalytic domain"/>
    <property type="match status" value="1"/>
</dbReference>
<dbReference type="Pfam" id="PF02801">
    <property type="entry name" value="Ketoacyl-synt_C"/>
    <property type="match status" value="1"/>
</dbReference>
<keyword evidence="13" id="KW-1185">Reference proteome</keyword>
<dbReference type="InterPro" id="IPR049551">
    <property type="entry name" value="PKS_DH_C"/>
</dbReference>
<dbReference type="PROSITE" id="PS00012">
    <property type="entry name" value="PHOSPHOPANTETHEINE"/>
    <property type="match status" value="1"/>
</dbReference>
<keyword evidence="7" id="KW-0012">Acyltransferase</keyword>
<evidence type="ECO:0000256" key="1">
    <source>
        <dbReference type="ARBA" id="ARBA00022450"/>
    </source>
</evidence>
<dbReference type="GO" id="GO:0004315">
    <property type="term" value="F:3-oxoacyl-[acyl-carrier-protein] synthase activity"/>
    <property type="evidence" value="ECO:0007669"/>
    <property type="project" value="InterPro"/>
</dbReference>
<dbReference type="OrthoDB" id="329835at2759"/>
<dbReference type="SMART" id="SM00822">
    <property type="entry name" value="PKS_KR"/>
    <property type="match status" value="1"/>
</dbReference>
<dbReference type="RefSeq" id="XP_024702714.1">
    <property type="nucleotide sequence ID" value="XM_024853544.1"/>
</dbReference>
<feature type="region of interest" description="C-terminal hotdog fold" evidence="8">
    <location>
        <begin position="1085"/>
        <end position="1240"/>
    </location>
</feature>
<dbReference type="InterPro" id="IPR056501">
    <property type="entry name" value="NAD-bd_HRPKS_sdrA"/>
</dbReference>
<dbReference type="InterPro" id="IPR013149">
    <property type="entry name" value="ADH-like_C"/>
</dbReference>
<proteinExistence type="predicted"/>
<evidence type="ECO:0000256" key="3">
    <source>
        <dbReference type="ARBA" id="ARBA00022679"/>
    </source>
</evidence>
<dbReference type="SUPFAM" id="SSF50129">
    <property type="entry name" value="GroES-like"/>
    <property type="match status" value="1"/>
</dbReference>
<reference evidence="12 13" key="1">
    <citation type="submission" date="2016-12" db="EMBL/GenBank/DDBJ databases">
        <title>The genomes of Aspergillus section Nigri reveals drivers in fungal speciation.</title>
        <authorList>
            <consortium name="DOE Joint Genome Institute"/>
            <person name="Vesth T.C."/>
            <person name="Nybo J."/>
            <person name="Theobald S."/>
            <person name="Brandl J."/>
            <person name="Frisvad J.C."/>
            <person name="Nielsen K.F."/>
            <person name="Lyhne E.K."/>
            <person name="Kogle M.E."/>
            <person name="Kuo A."/>
            <person name="Riley R."/>
            <person name="Clum A."/>
            <person name="Nolan M."/>
            <person name="Lipzen A."/>
            <person name="Salamov A."/>
            <person name="Henrissat B."/>
            <person name="Wiebenga A."/>
            <person name="De Vries R.P."/>
            <person name="Grigoriev I.V."/>
            <person name="Mortensen U.H."/>
            <person name="Andersen M.R."/>
            <person name="Baker S.E."/>
        </authorList>
    </citation>
    <scope>NUCLEOTIDE SEQUENCE [LARGE SCALE GENOMIC DNA]</scope>
    <source>
        <strain evidence="12 13">IBT 23096</strain>
    </source>
</reference>
<dbReference type="InterPro" id="IPR036736">
    <property type="entry name" value="ACP-like_sf"/>
</dbReference>
<sequence length="2377" mass="257629">MPFLQHELPPGQRLSTPATATGPEIAIVGMGCRLPGDIAAPSQLWDFLAAERSAGGKMPASRFNIDGYHGDPDEPATTRALGGYFLQEDVRLFDNQFFGINNREAADMDPQQRKLLEVVFESLESAGVPLEEVSGANVGCYVASFVADFIALQSKDPESLTRYSQAGMGTTLLANRISHVFNLKGPSCVVDTACSSSFYALHMACAALQQGECDAAVVAGVNLIMSPEMHVSISQAGVISPSSTCHTFDASADGYGRADGVNSVYIKRLSDAMRDGDPIRCIIRGTAVNSNGRTPGVTQPSIDGQEAVARKAYARAGLQPADTAYVETHGTGTAVGDPMEIEALSRVFRRADRVEPILVGGVKPNLGHGEASSGLTSVIKTVLALEHGEIPATIGLSQMNPKIRPGDWGVQVVTQASPFPTLRAGSPRRISINSFGYGGANAHGIFEEAGRCGASLALGTGSDQALPSSTQPSLPYLLPFSANKPAGLESRVRHLRQLNLSAISLPDLAYTLGERRSHLSHRGYIIARRDALEQDLTLENLVAPVIEGGHAGPFAFAFTGQGAQWQGMARELLQFPVFADSIRRLDGDLKRLPYAAPTWCIADVLQDTQADCPVNQAAYAQPLTTAVQIGLVDLLRTWSISPLGVIGHSSGEIAAAYAAGLLTAREAITVAYYRGYAVSQPSSTGAMAAVGLDADATNEWVARVAAHDSVRVACINSPQSTTVSGDADGVDRLVQALQAEGIFVRKLKTDGKAYHSHHMARVGVMYESLLHDMSTFGDDWTPSSEVIHMHSTVDDRLVHAKQVRNPTYWRRNLESPVQFRSGLGDLSRRIEDANWVEIGPHAALKMPILQTLGRTVSYESALMRGQDAASSLLSFAGRLFVHGIPVDFAQIRRSYPLESTNPKMVRDLPPYPWHYDEPLWNESRVSREGRQRKHARHELLGSAIPGGSLTTFGWRNLLRLDNVPWLRDHQLGDEPVFPAAGYIAMAVEALAQTALPGNLDLADFSVVLRHVDLLQALPLHEQEPVELYTELRAQAISNVRDSRDWWEFRIASIADGLSTVRAKGTIKIAVPTESLGMPLPSSSCQLAAQSSRLWYERISKAGFGYGPAFQQMMRLFTADPKGTRYTEAHTPSLSPVLEGSQSAPRYLLHPTLLDNLLQTGLVACTAGHLPAMVARVPTRLEEVWVRRPMHPQDAGIIRCTSDVTGFTTNKLNAALWDARQQPVAHMAGVDIIAYTGHEKMEVRHPLYRMSWKPDIEQIQSSTGLSWAVGYVQSISDLGMLGPYADILSALDLAVHKSPDAPILCMSTDIAMIALAFLEVLEASTAHRRFHSFFLGRFATDGALEVTEITKYTAPLGLKSATYRQADPDDDYKIIILGEDMTPCNKLSSYTDSGSLFLGPAETNQDRLPSSLDNFAVAHAQSHPHRNGVFLLRPSMSKPSSRSAFEQIILVVRTEGDSADERLRGFLAADLGVKVDLISLANMARLSPISPSTLVVSTAELDQPVMTEVTSDCYNAVKQLVMHAPRIVWITGSGAQQDCNPTMSLFPGLARAVMIEQPSTKIFSLELAPNTDREVISLHVAHIAAQSTHRIVEHEFLQSGPGLLISRAIPDDRMNQHFRIRQEETAISTPLATAGAASLSVQKPGQLSTVRFVPTAESNRGILADDEVRVKVSFIGLNAKDVYAMAGRVQTPDACCSAEFTGQVVGVGTAVRELAVGDTVAAMYPGHFGTYETVPARCCVKLETTDDPRVMASVFVVFVTALYAFENRAHLQPGESVLIHSAAGGVGIAAIQLAQMMGAEIFATVGTDEKKQYLVKTFGLRADHIFSSRDTSFAEGIRSVTGGRGVDVVLNSLVGELLHASWGCLAEFGRFVEIGKRDIHDYGKLSMDSFAHATTFTAFDLSRLILSQSPAQHRQYHSMLLRIVALLRSGTIQPILPLTTFNAAELPTALNYFNSTKRMGKIVISFEDPTQMVPVVPERFQTRLHGHKSYLMVGCLGGLGRSLSKWMMHRGARQFVFIGRSGVQRPAARHLVEELERDGARCIVVTGDVVHAEDVERAVAAAPAPLGGVVQAAMGLNEAIFADMPHEFWRNGTQAKVQGTWNLHDALSRLDREKQLDFFLLTSSINGKVGTATEGNYCAANNFLDVFARYRRSLGRTAVSLGLGMISEVGYLHENPHIEDLLLRKGVRPITEDELLQIVDLGLSQPSTSAHADDWIAQSHILTGLELTGLQRQHQHGYGGYWQFLEEARFGVLTGALKRSSGVAAESGNGRQASPITAALAAGDEDQLIDAAQTVIAQKMSSLILLPLDKLNVQTAVADFGMDSMLAAELRQFVFAATGADVPFLALMDKKTSISSLARTVARQLLHHDESQPTAKGN</sequence>
<evidence type="ECO:0000256" key="8">
    <source>
        <dbReference type="PROSITE-ProRule" id="PRU01363"/>
    </source>
</evidence>
<dbReference type="PROSITE" id="PS50075">
    <property type="entry name" value="CARRIER"/>
    <property type="match status" value="1"/>
</dbReference>
<dbReference type="Gene3D" id="3.40.50.720">
    <property type="entry name" value="NAD(P)-binding Rossmann-like Domain"/>
    <property type="match status" value="1"/>
</dbReference>
<dbReference type="InterPro" id="IPR036291">
    <property type="entry name" value="NAD(P)-bd_dom_sf"/>
</dbReference>
<dbReference type="InterPro" id="IPR011032">
    <property type="entry name" value="GroES-like_sf"/>
</dbReference>
<dbReference type="GO" id="GO:0030639">
    <property type="term" value="P:polyketide biosynthetic process"/>
    <property type="evidence" value="ECO:0007669"/>
    <property type="project" value="UniProtKB-ARBA"/>
</dbReference>
<dbReference type="CDD" id="cd00833">
    <property type="entry name" value="PKS"/>
    <property type="match status" value="1"/>
</dbReference>
<organism evidence="12 13">
    <name type="scientific">Aspergillus steynii IBT 23096</name>
    <dbReference type="NCBI Taxonomy" id="1392250"/>
    <lineage>
        <taxon>Eukaryota</taxon>
        <taxon>Fungi</taxon>
        <taxon>Dikarya</taxon>
        <taxon>Ascomycota</taxon>
        <taxon>Pezizomycotina</taxon>
        <taxon>Eurotiomycetes</taxon>
        <taxon>Eurotiomycetidae</taxon>
        <taxon>Eurotiales</taxon>
        <taxon>Aspergillaceae</taxon>
        <taxon>Aspergillus</taxon>
        <taxon>Aspergillus subgen. Circumdati</taxon>
    </lineage>
</organism>
<evidence type="ECO:0000256" key="5">
    <source>
        <dbReference type="ARBA" id="ARBA00023002"/>
    </source>
</evidence>
<feature type="domain" description="Ketosynthase family 3 (KS3)" evidence="10">
    <location>
        <begin position="22"/>
        <end position="448"/>
    </location>
</feature>
<dbReference type="InterPro" id="IPR016039">
    <property type="entry name" value="Thiolase-like"/>
</dbReference>
<dbReference type="Gene3D" id="3.40.366.10">
    <property type="entry name" value="Malonyl-Coenzyme A Acyl Carrier Protein, domain 2"/>
    <property type="match status" value="1"/>
</dbReference>
<dbReference type="Pfam" id="PF14765">
    <property type="entry name" value="PS-DH"/>
    <property type="match status" value="1"/>
</dbReference>
<dbReference type="InterPro" id="IPR009081">
    <property type="entry name" value="PP-bd_ACP"/>
</dbReference>
<evidence type="ECO:0000259" key="10">
    <source>
        <dbReference type="PROSITE" id="PS52004"/>
    </source>
</evidence>
<dbReference type="InterPro" id="IPR014043">
    <property type="entry name" value="Acyl_transferase_dom"/>
</dbReference>
<feature type="active site" description="Proton donor; for dehydratase activity" evidence="8">
    <location>
        <position position="1154"/>
    </location>
</feature>
<dbReference type="PANTHER" id="PTHR43775:SF50">
    <property type="entry name" value="HIGHLY REDUCING POLYKETIDE SYNTHASE SRDA"/>
    <property type="match status" value="1"/>
</dbReference>
<dbReference type="Pfam" id="PF21089">
    <property type="entry name" value="PKS_DH_N"/>
    <property type="match status" value="1"/>
</dbReference>
<keyword evidence="1" id="KW-0596">Phosphopantetheine</keyword>
<dbReference type="PANTHER" id="PTHR43775">
    <property type="entry name" value="FATTY ACID SYNTHASE"/>
    <property type="match status" value="1"/>
</dbReference>
<dbReference type="SUPFAM" id="SSF51735">
    <property type="entry name" value="NAD(P)-binding Rossmann-fold domains"/>
    <property type="match status" value="2"/>
</dbReference>
<dbReference type="InterPro" id="IPR050091">
    <property type="entry name" value="PKS_NRPS_Biosynth_Enz"/>
</dbReference>
<dbReference type="SUPFAM" id="SSF55048">
    <property type="entry name" value="Probable ACP-binding domain of malonyl-CoA ACP transacylase"/>
    <property type="match status" value="1"/>
</dbReference>
<dbReference type="Gene3D" id="3.10.129.110">
    <property type="entry name" value="Polyketide synthase dehydratase"/>
    <property type="match status" value="1"/>
</dbReference>
<dbReference type="Pfam" id="PF00698">
    <property type="entry name" value="Acyl_transf_1"/>
    <property type="match status" value="1"/>
</dbReference>
<protein>
    <submittedName>
        <fullName evidence="12">Putative polyketide synthase</fullName>
    </submittedName>
</protein>
<dbReference type="SUPFAM" id="SSF52151">
    <property type="entry name" value="FabD/lysophospholipase-like"/>
    <property type="match status" value="1"/>
</dbReference>
<dbReference type="Pfam" id="PF00109">
    <property type="entry name" value="ketoacyl-synt"/>
    <property type="match status" value="1"/>
</dbReference>
<keyword evidence="2" id="KW-0597">Phosphoprotein</keyword>
<dbReference type="PROSITE" id="PS00606">
    <property type="entry name" value="KS3_1"/>
    <property type="match status" value="1"/>
</dbReference>
<keyword evidence="4" id="KW-0521">NADP</keyword>
<dbReference type="InterPro" id="IPR016035">
    <property type="entry name" value="Acyl_Trfase/lysoPLipase"/>
</dbReference>
<dbReference type="Gene3D" id="3.40.47.10">
    <property type="match status" value="1"/>
</dbReference>
<feature type="domain" description="Carrier" evidence="9">
    <location>
        <begin position="2286"/>
        <end position="2364"/>
    </location>
</feature>
<evidence type="ECO:0000256" key="4">
    <source>
        <dbReference type="ARBA" id="ARBA00022857"/>
    </source>
</evidence>
<dbReference type="Pfam" id="PF00107">
    <property type="entry name" value="ADH_zinc_N"/>
    <property type="match status" value="1"/>
</dbReference>
<evidence type="ECO:0000256" key="2">
    <source>
        <dbReference type="ARBA" id="ARBA00022553"/>
    </source>
</evidence>
<dbReference type="Pfam" id="PF16197">
    <property type="entry name" value="KAsynt_C_assoc"/>
    <property type="match status" value="1"/>
</dbReference>
<comment type="caution">
    <text evidence="12">The sequence shown here is derived from an EMBL/GenBank/DDBJ whole genome shotgun (WGS) entry which is preliminary data.</text>
</comment>
<feature type="active site" description="Proton acceptor; for dehydratase activity" evidence="8">
    <location>
        <position position="969"/>
    </location>
</feature>
<gene>
    <name evidence="12" type="ORF">P170DRAFT_478260</name>
</gene>
<evidence type="ECO:0000313" key="12">
    <source>
        <dbReference type="EMBL" id="PLB47412.1"/>
    </source>
</evidence>
<accession>A0A2I2G3F9</accession>
<keyword evidence="5" id="KW-0560">Oxidoreductase</keyword>
<dbReference type="FunFam" id="3.40.50.720:FF:000209">
    <property type="entry name" value="Polyketide synthase Pks12"/>
    <property type="match status" value="1"/>
</dbReference>
<dbReference type="GeneID" id="36561242"/>
<dbReference type="GO" id="GO:1901336">
    <property type="term" value="P:lactone biosynthetic process"/>
    <property type="evidence" value="ECO:0007669"/>
    <property type="project" value="UniProtKB-ARBA"/>
</dbReference>
<dbReference type="SUPFAM" id="SSF53901">
    <property type="entry name" value="Thiolase-like"/>
    <property type="match status" value="1"/>
</dbReference>
<dbReference type="InterPro" id="IPR018201">
    <property type="entry name" value="Ketoacyl_synth_AS"/>
</dbReference>
<dbReference type="Gene3D" id="1.10.1200.10">
    <property type="entry name" value="ACP-like"/>
    <property type="match status" value="1"/>
</dbReference>
<dbReference type="GO" id="GO:0006633">
    <property type="term" value="P:fatty acid biosynthetic process"/>
    <property type="evidence" value="ECO:0007669"/>
    <property type="project" value="InterPro"/>
</dbReference>
<dbReference type="SMART" id="SM00826">
    <property type="entry name" value="PKS_DH"/>
    <property type="match status" value="1"/>
</dbReference>
<dbReference type="InterPro" id="IPR006162">
    <property type="entry name" value="Ppantetheine_attach_site"/>
</dbReference>
<dbReference type="InterPro" id="IPR049900">
    <property type="entry name" value="PKS_mFAS_DH"/>
</dbReference>
<dbReference type="PROSITE" id="PS52004">
    <property type="entry name" value="KS3_2"/>
    <property type="match status" value="1"/>
</dbReference>
<dbReference type="InterPro" id="IPR020841">
    <property type="entry name" value="PKS_Beta-ketoAc_synthase_dom"/>
</dbReference>
<dbReference type="EMBL" id="MSFO01000006">
    <property type="protein sequence ID" value="PLB47412.1"/>
    <property type="molecule type" value="Genomic_DNA"/>
</dbReference>